<dbReference type="EMBL" id="JACIEB010000001">
    <property type="protein sequence ID" value="MBB3980746.1"/>
    <property type="molecule type" value="Genomic_DNA"/>
</dbReference>
<dbReference type="Pfam" id="PF13400">
    <property type="entry name" value="Tad"/>
    <property type="match status" value="1"/>
</dbReference>
<dbReference type="Pfam" id="PF09977">
    <property type="entry name" value="Tad_C"/>
    <property type="match status" value="1"/>
</dbReference>
<organism evidence="3 4">
    <name type="scientific">Sphingobium fontiphilum</name>
    <dbReference type="NCBI Taxonomy" id="944425"/>
    <lineage>
        <taxon>Bacteria</taxon>
        <taxon>Pseudomonadati</taxon>
        <taxon>Pseudomonadota</taxon>
        <taxon>Alphaproteobacteria</taxon>
        <taxon>Sphingomonadales</taxon>
        <taxon>Sphingomonadaceae</taxon>
        <taxon>Sphingobium</taxon>
    </lineage>
</organism>
<accession>A0A7W6GM15</accession>
<dbReference type="RefSeq" id="WP_246344268.1">
    <property type="nucleotide sequence ID" value="NZ_JACIEB010000001.1"/>
</dbReference>
<sequence length="536" mass="54732">MVRDVRGSAALMAAGSLFMLAGAATVSVDLGSIYLARRELQGIADAAAIAAQAGGGRTAAQALIDTSGVTGIGINDIAVGEYRRDRTLAVADRFVVDPMAAGATRIVLERPVPLFFGRLLVGRSSVTVQATATAARQDVAAFSIGTGLAEMSGGIPNALLSALAGTEVNLSVMDYEGLASAQVDLLGFADALAVRLGHEGESHAALFGRDIPLADLIAVLADRVSDGATAARLRELANRVAGRSLALEDLIDLGPFGASDLGRDGDGPVVDALTLLRMLLTPQDGQPTRIDMTLAVPGLLGARLVLATGGGEAHSPQVAVTDDHDVVVRTAQTRLYLESDIASSLSGIVSVRVPLFVELAAAEARLSSIECRAGDPHEGVTLNVTPSVGSAALGDIDVNQLTSFGTPIVPRRATLAAIPTTRITAYSQLALGGASPQPVHFSRADISSARTRTVATDDLTQGLATSLMTNANVQATILGINLNTGPVVSLTGALLATAAPTIDGLLATVGSVMGLKLGKADVRVHQMRCGQSALVA</sequence>
<comment type="caution">
    <text evidence="3">The sequence shown here is derived from an EMBL/GenBank/DDBJ whole genome shotgun (WGS) entry which is preliminary data.</text>
</comment>
<keyword evidence="4" id="KW-1185">Reference proteome</keyword>
<evidence type="ECO:0000313" key="3">
    <source>
        <dbReference type="EMBL" id="MBB3980746.1"/>
    </source>
</evidence>
<evidence type="ECO:0000313" key="4">
    <source>
        <dbReference type="Proteomes" id="UP000552757"/>
    </source>
</evidence>
<dbReference type="InterPro" id="IPR028087">
    <property type="entry name" value="Tad_N"/>
</dbReference>
<evidence type="ECO:0000259" key="1">
    <source>
        <dbReference type="Pfam" id="PF09977"/>
    </source>
</evidence>
<name>A0A7W6GM15_9SPHN</name>
<dbReference type="AlphaFoldDB" id="A0A7W6GM15"/>
<proteinExistence type="predicted"/>
<gene>
    <name evidence="3" type="ORF">GGR44_000377</name>
</gene>
<feature type="domain" description="DUF2134" evidence="1">
    <location>
        <begin position="57"/>
        <end position="134"/>
    </location>
</feature>
<reference evidence="3 4" key="1">
    <citation type="submission" date="2020-08" db="EMBL/GenBank/DDBJ databases">
        <title>Genomic Encyclopedia of Type Strains, Phase IV (KMG-IV): sequencing the most valuable type-strain genomes for metagenomic binning, comparative biology and taxonomic classification.</title>
        <authorList>
            <person name="Goeker M."/>
        </authorList>
    </citation>
    <scope>NUCLEOTIDE SEQUENCE [LARGE SCALE GENOMIC DNA]</scope>
    <source>
        <strain evidence="3 4">DSM 29348</strain>
    </source>
</reference>
<feature type="domain" description="Putative Flp pilus-assembly TadG-like N-terminal" evidence="2">
    <location>
        <begin position="7"/>
        <end position="52"/>
    </location>
</feature>
<dbReference type="InterPro" id="IPR018705">
    <property type="entry name" value="DUF2134_membrane"/>
</dbReference>
<protein>
    <submittedName>
        <fullName evidence="3">Putative membrane protein</fullName>
    </submittedName>
</protein>
<evidence type="ECO:0000259" key="2">
    <source>
        <dbReference type="Pfam" id="PF13400"/>
    </source>
</evidence>
<dbReference type="Proteomes" id="UP000552757">
    <property type="component" value="Unassembled WGS sequence"/>
</dbReference>